<dbReference type="Gene3D" id="3.30.70.270">
    <property type="match status" value="1"/>
</dbReference>
<evidence type="ECO:0000256" key="5">
    <source>
        <dbReference type="ARBA" id="ARBA00023236"/>
    </source>
</evidence>
<gene>
    <name evidence="7" type="ORF">DOF42_23730</name>
</gene>
<dbReference type="Pfam" id="PF00817">
    <property type="entry name" value="IMS"/>
    <property type="match status" value="1"/>
</dbReference>
<evidence type="ECO:0000313" key="7">
    <source>
        <dbReference type="EMBL" id="EBO4819266.1"/>
    </source>
</evidence>
<dbReference type="EC" id="2.7.7.7" evidence="7"/>
<dbReference type="PANTHER" id="PTHR11076:SF34">
    <property type="entry name" value="PROTEIN UMUC"/>
    <property type="match status" value="1"/>
</dbReference>
<comment type="caution">
    <text evidence="7">The sequence shown here is derived from an EMBL/GenBank/DDBJ whole genome shotgun (WGS) entry which is preliminary data.</text>
</comment>
<protein>
    <submittedName>
        <fullName evidence="7">DNA polymerase V subunit UmuC</fullName>
        <ecNumber evidence="7">2.7.7.7</ecNumber>
    </submittedName>
</protein>
<dbReference type="PROSITE" id="PS50173">
    <property type="entry name" value="UMUC"/>
    <property type="match status" value="1"/>
</dbReference>
<name>A0A5U0Q1M2_SALER</name>
<dbReference type="Gene3D" id="3.40.1170.60">
    <property type="match status" value="1"/>
</dbReference>
<dbReference type="EMBL" id="AAGIQQ010000051">
    <property type="protein sequence ID" value="EBO4819266.1"/>
    <property type="molecule type" value="Genomic_DNA"/>
</dbReference>
<evidence type="ECO:0000256" key="4">
    <source>
        <dbReference type="ARBA" id="ARBA00023204"/>
    </source>
</evidence>
<keyword evidence="5" id="KW-0742">SOS response</keyword>
<evidence type="ECO:0000256" key="3">
    <source>
        <dbReference type="ARBA" id="ARBA00023199"/>
    </source>
</evidence>
<dbReference type="Pfam" id="PF13438">
    <property type="entry name" value="DUF4113"/>
    <property type="match status" value="1"/>
</dbReference>
<evidence type="ECO:0000259" key="6">
    <source>
        <dbReference type="PROSITE" id="PS50173"/>
    </source>
</evidence>
<organism evidence="7">
    <name type="scientific">Salmonella enterica</name>
    <name type="common">Salmonella choleraesuis</name>
    <dbReference type="NCBI Taxonomy" id="28901"/>
    <lineage>
        <taxon>Bacteria</taxon>
        <taxon>Pseudomonadati</taxon>
        <taxon>Pseudomonadota</taxon>
        <taxon>Gammaproteobacteria</taxon>
        <taxon>Enterobacterales</taxon>
        <taxon>Enterobacteriaceae</taxon>
        <taxon>Salmonella</taxon>
    </lineage>
</organism>
<dbReference type="SUPFAM" id="SSF100879">
    <property type="entry name" value="Lesion bypass DNA polymerase (Y-family), little finger domain"/>
    <property type="match status" value="1"/>
</dbReference>
<dbReference type="Gene3D" id="1.10.150.20">
    <property type="entry name" value="5' to 3' exonuclease, C-terminal subdomain"/>
    <property type="match status" value="1"/>
</dbReference>
<comment type="similarity">
    <text evidence="1">Belongs to the DNA polymerase type-Y family.</text>
</comment>
<keyword evidence="2" id="KW-0227">DNA damage</keyword>
<proteinExistence type="inferred from homology"/>
<sequence>MYALADVNSFYASCEKVFRPDLRNKPVVVLSNNDGCVIARSPEAKRLGIKMGVPWFQLKMTQFPEPVITFSSNYELYASMSNRVMSHLEELAPRVEQYSIDEMFLDVSGIDSCIDFEDFGRQLREHVRNGTDLTIGVGMWPTKTLAKSAQWASKEWPQFGGVLALTTGNPRRTEKLLSLQPVEEIWGVGRRISRKLSTMGITTALQLARANPAFIRKNFNVVLERTVRELNGVSCISLEEAPSPKQQIICSRSFGERVTTYEALRQAICQHAERAAEKLRGERQFCRHIAVFVKTSPFAVNEAYYGNVASEKLLLPTRDTRDIISAAVKALDSIWLDGHRYAKAGVMLNDFTPSGVSQLNLFDEEQPRAQSDELMKVLDRINHSGKGKIWFAGRGIAPEWQMKRDMLSPAYTTRWSDIPVALL</sequence>
<dbReference type="Gene3D" id="3.30.1490.100">
    <property type="entry name" value="DNA polymerase, Y-family, little finger domain"/>
    <property type="match status" value="1"/>
</dbReference>
<keyword evidence="4" id="KW-0234">DNA repair</keyword>
<keyword evidence="7" id="KW-0548">Nucleotidyltransferase</keyword>
<dbReference type="InterPro" id="IPR043128">
    <property type="entry name" value="Rev_trsase/Diguanyl_cyclase"/>
</dbReference>
<dbReference type="SUPFAM" id="SSF56672">
    <property type="entry name" value="DNA/RNA polymerases"/>
    <property type="match status" value="1"/>
</dbReference>
<evidence type="ECO:0000256" key="2">
    <source>
        <dbReference type="ARBA" id="ARBA00022763"/>
    </source>
</evidence>
<reference evidence="7" key="1">
    <citation type="submission" date="2018-06" db="EMBL/GenBank/DDBJ databases">
        <authorList>
            <consortium name="PulseNet: The National Subtyping Network for Foodborne Disease Surveillance"/>
            <person name="Tarr C.L."/>
            <person name="Trees E."/>
            <person name="Katz L.S."/>
            <person name="Carleton-Romer H.A."/>
            <person name="Stroika S."/>
            <person name="Kucerova Z."/>
            <person name="Roache K.F."/>
            <person name="Sabol A.L."/>
            <person name="Besser J."/>
            <person name="Gerner-Smidt P."/>
        </authorList>
    </citation>
    <scope>NUCLEOTIDE SEQUENCE</scope>
    <source>
        <strain evidence="7">PNUSAS043090</strain>
    </source>
</reference>
<dbReference type="InterPro" id="IPR050116">
    <property type="entry name" value="DNA_polymerase-Y"/>
</dbReference>
<dbReference type="GO" id="GO:0005829">
    <property type="term" value="C:cytosol"/>
    <property type="evidence" value="ECO:0007669"/>
    <property type="project" value="TreeGrafter"/>
</dbReference>
<dbReference type="InterPro" id="IPR043502">
    <property type="entry name" value="DNA/RNA_pol_sf"/>
</dbReference>
<dbReference type="CDD" id="cd01700">
    <property type="entry name" value="PolY_Pol_V_umuC"/>
    <property type="match status" value="1"/>
</dbReference>
<keyword evidence="3" id="KW-0741">SOS mutagenesis</keyword>
<dbReference type="NCBIfam" id="NF002955">
    <property type="entry name" value="PRK03609.1"/>
    <property type="match status" value="1"/>
</dbReference>
<dbReference type="InterPro" id="IPR025188">
    <property type="entry name" value="DUF4113"/>
</dbReference>
<dbReference type="GO" id="GO:0009432">
    <property type="term" value="P:SOS response"/>
    <property type="evidence" value="ECO:0007669"/>
    <property type="project" value="UniProtKB-KW"/>
</dbReference>
<evidence type="ECO:0000256" key="1">
    <source>
        <dbReference type="ARBA" id="ARBA00010945"/>
    </source>
</evidence>
<dbReference type="GO" id="GO:0042276">
    <property type="term" value="P:error-prone translesion synthesis"/>
    <property type="evidence" value="ECO:0007669"/>
    <property type="project" value="TreeGrafter"/>
</dbReference>
<dbReference type="InterPro" id="IPR036775">
    <property type="entry name" value="DNA_pol_Y-fam_lit_finger_sf"/>
</dbReference>
<dbReference type="InterPro" id="IPR001126">
    <property type="entry name" value="UmuC"/>
</dbReference>
<dbReference type="AlphaFoldDB" id="A0A5U0Q1M2"/>
<accession>A0A5U0Q1M2</accession>
<dbReference type="Pfam" id="PF11799">
    <property type="entry name" value="IMS_C"/>
    <property type="match status" value="1"/>
</dbReference>
<dbReference type="GO" id="GO:0003887">
    <property type="term" value="F:DNA-directed DNA polymerase activity"/>
    <property type="evidence" value="ECO:0007669"/>
    <property type="project" value="UniProtKB-EC"/>
</dbReference>
<dbReference type="GO" id="GO:0003684">
    <property type="term" value="F:damaged DNA binding"/>
    <property type="evidence" value="ECO:0007669"/>
    <property type="project" value="InterPro"/>
</dbReference>
<feature type="domain" description="UmuC" evidence="6">
    <location>
        <begin position="2"/>
        <end position="189"/>
    </location>
</feature>
<keyword evidence="7" id="KW-0808">Transferase</keyword>
<dbReference type="InterPro" id="IPR017961">
    <property type="entry name" value="DNA_pol_Y-fam_little_finger"/>
</dbReference>
<dbReference type="PANTHER" id="PTHR11076">
    <property type="entry name" value="DNA REPAIR POLYMERASE UMUC / TRANSFERASE FAMILY MEMBER"/>
    <property type="match status" value="1"/>
</dbReference>
<dbReference type="GO" id="GO:0006281">
    <property type="term" value="P:DNA repair"/>
    <property type="evidence" value="ECO:0007669"/>
    <property type="project" value="UniProtKB-KW"/>
</dbReference>